<organism evidence="7 8">
    <name type="scientific">Aspergillus tamarii</name>
    <dbReference type="NCBI Taxonomy" id="41984"/>
    <lineage>
        <taxon>Eukaryota</taxon>
        <taxon>Fungi</taxon>
        <taxon>Dikarya</taxon>
        <taxon>Ascomycota</taxon>
        <taxon>Pezizomycotina</taxon>
        <taxon>Eurotiomycetes</taxon>
        <taxon>Eurotiomycetidae</taxon>
        <taxon>Eurotiales</taxon>
        <taxon>Aspergillaceae</taxon>
        <taxon>Aspergillus</taxon>
        <taxon>Aspergillus subgen. Circumdati</taxon>
    </lineage>
</organism>
<protein>
    <submittedName>
        <fullName evidence="7">Fungal-specific transcription factor domain-containing protein</fullName>
    </submittedName>
</protein>
<dbReference type="GO" id="GO:0005634">
    <property type="term" value="C:nucleus"/>
    <property type="evidence" value="ECO:0007669"/>
    <property type="project" value="UniProtKB-SubCell"/>
</dbReference>
<dbReference type="Proteomes" id="UP000326950">
    <property type="component" value="Unassembled WGS sequence"/>
</dbReference>
<sequence>MHHTKGSRRSRTRTISYSGCWTCRKRRIKCDERPQSCRRCEQDSLSCAGYGVRLQWGMDSNKTAPERGGSRMRINPDEELASALSMLDREPEDEATAGPFSVFRLQPLGHNHHVESVSPVESAVCGDSWPQPQDDNVSSLQKEPEQAVAIPPDTPSSNGLSFPTKESDILSQDDTTIYLPSLDASVGEEPCFNDNLQLILDDPTYHHHINLGQEQMDENADIVRYDQDATFTMSPHDPINERRDNFLTKLKRGPGLQGIHDVQLALLNTALSPPCYNISSSGAYNYSVARLINHYAVHVAHLMQPVAHQNNPFRSLYLPLAIEGSFYLENYRDLGGNTSARAAVFHSLLTTAAFHVLGLGLQNRDLERLAFHHKQQALVALRCALSKKRSTYKELMIGVLSLVSMDILDGGVHDHWIHLEAGFRLQASRHHSPLISRETGQLNAICTMLRLFAQTAQPNMEPLPWISEKPWFEARACDYSNPSIEYLYGITSAIARSIDKIYLATQHLSYYKNQSYPLGLMEACEALGDELCSWTMCSESFSAVGSEEERTIQVAHAQAKAFHYASLIYYYRSVQNCDASSLCVEQEAILAAMNEAEDLKACFFDRTSRPAPISWPAYLASCEAVGEMRNNWDQWWIRVQAYGLKSFSKQHATIHQVWAILDRSPTPLDWRKALEALNIRIIPV</sequence>
<proteinExistence type="predicted"/>
<dbReference type="PROSITE" id="PS50048">
    <property type="entry name" value="ZN2_CY6_FUNGAL_2"/>
    <property type="match status" value="1"/>
</dbReference>
<evidence type="ECO:0000256" key="1">
    <source>
        <dbReference type="ARBA" id="ARBA00004123"/>
    </source>
</evidence>
<keyword evidence="4" id="KW-0804">Transcription</keyword>
<evidence type="ECO:0000256" key="4">
    <source>
        <dbReference type="ARBA" id="ARBA00023163"/>
    </source>
</evidence>
<name>A0A5N6VBK6_ASPTM</name>
<dbReference type="GO" id="GO:0009893">
    <property type="term" value="P:positive regulation of metabolic process"/>
    <property type="evidence" value="ECO:0007669"/>
    <property type="project" value="UniProtKB-ARBA"/>
</dbReference>
<keyword evidence="5" id="KW-0539">Nucleus</keyword>
<evidence type="ECO:0000313" key="7">
    <source>
        <dbReference type="EMBL" id="KAE8168332.1"/>
    </source>
</evidence>
<evidence type="ECO:0000256" key="2">
    <source>
        <dbReference type="ARBA" id="ARBA00023015"/>
    </source>
</evidence>
<keyword evidence="2" id="KW-0805">Transcription regulation</keyword>
<dbReference type="InterPro" id="IPR036864">
    <property type="entry name" value="Zn2-C6_fun-type_DNA-bd_sf"/>
</dbReference>
<accession>A0A5N6VBK6</accession>
<reference evidence="7 8" key="1">
    <citation type="submission" date="2019-04" db="EMBL/GenBank/DDBJ databases">
        <title>Friends and foes A comparative genomics study of 23 Aspergillus species from section Flavi.</title>
        <authorList>
            <consortium name="DOE Joint Genome Institute"/>
            <person name="Kjaerbolling I."/>
            <person name="Vesth T."/>
            <person name="Frisvad J.C."/>
            <person name="Nybo J.L."/>
            <person name="Theobald S."/>
            <person name="Kildgaard S."/>
            <person name="Isbrandt T."/>
            <person name="Kuo A."/>
            <person name="Sato A."/>
            <person name="Lyhne E.K."/>
            <person name="Kogle M.E."/>
            <person name="Wiebenga A."/>
            <person name="Kun R.S."/>
            <person name="Lubbers R.J."/>
            <person name="Makela M.R."/>
            <person name="Barry K."/>
            <person name="Chovatia M."/>
            <person name="Clum A."/>
            <person name="Daum C."/>
            <person name="Haridas S."/>
            <person name="He G."/>
            <person name="LaButti K."/>
            <person name="Lipzen A."/>
            <person name="Mondo S."/>
            <person name="Riley R."/>
            <person name="Salamov A."/>
            <person name="Simmons B.A."/>
            <person name="Magnuson J.K."/>
            <person name="Henrissat B."/>
            <person name="Mortensen U.H."/>
            <person name="Larsen T.O."/>
            <person name="Devries R.P."/>
            <person name="Grigoriev I.V."/>
            <person name="Machida M."/>
            <person name="Baker S.E."/>
            <person name="Andersen M.R."/>
        </authorList>
    </citation>
    <scope>NUCLEOTIDE SEQUENCE [LARGE SCALE GENOMIC DNA]</scope>
    <source>
        <strain evidence="7 8">CBS 117626</strain>
    </source>
</reference>
<dbReference type="SMART" id="SM00066">
    <property type="entry name" value="GAL4"/>
    <property type="match status" value="1"/>
</dbReference>
<evidence type="ECO:0000256" key="3">
    <source>
        <dbReference type="ARBA" id="ARBA00023125"/>
    </source>
</evidence>
<gene>
    <name evidence="7" type="ORF">BDV40DRAFT_310197</name>
</gene>
<feature type="domain" description="Zn(2)-C6 fungal-type" evidence="6">
    <location>
        <begin position="19"/>
        <end position="47"/>
    </location>
</feature>
<dbReference type="InterPro" id="IPR001138">
    <property type="entry name" value="Zn2Cys6_DnaBD"/>
</dbReference>
<dbReference type="EMBL" id="ML738586">
    <property type="protein sequence ID" value="KAE8168332.1"/>
    <property type="molecule type" value="Genomic_DNA"/>
</dbReference>
<dbReference type="CDD" id="cd00067">
    <property type="entry name" value="GAL4"/>
    <property type="match status" value="1"/>
</dbReference>
<dbReference type="OrthoDB" id="3477330at2759"/>
<evidence type="ECO:0000256" key="5">
    <source>
        <dbReference type="ARBA" id="ARBA00023242"/>
    </source>
</evidence>
<comment type="subcellular location">
    <subcellularLocation>
        <location evidence="1">Nucleus</location>
    </subcellularLocation>
</comment>
<evidence type="ECO:0000259" key="6">
    <source>
        <dbReference type="PROSITE" id="PS50048"/>
    </source>
</evidence>
<evidence type="ECO:0000313" key="8">
    <source>
        <dbReference type="Proteomes" id="UP000326950"/>
    </source>
</evidence>
<dbReference type="GO" id="GO:0000981">
    <property type="term" value="F:DNA-binding transcription factor activity, RNA polymerase II-specific"/>
    <property type="evidence" value="ECO:0007669"/>
    <property type="project" value="InterPro"/>
</dbReference>
<dbReference type="GO" id="GO:0003677">
    <property type="term" value="F:DNA binding"/>
    <property type="evidence" value="ECO:0007669"/>
    <property type="project" value="UniProtKB-KW"/>
</dbReference>
<dbReference type="Pfam" id="PF00172">
    <property type="entry name" value="Zn_clus"/>
    <property type="match status" value="1"/>
</dbReference>
<dbReference type="PANTHER" id="PTHR37534:SF46">
    <property type="entry name" value="ZN(II)2CYS6 TRANSCRIPTION FACTOR (EUROFUNG)"/>
    <property type="match status" value="1"/>
</dbReference>
<dbReference type="GO" id="GO:0008270">
    <property type="term" value="F:zinc ion binding"/>
    <property type="evidence" value="ECO:0007669"/>
    <property type="project" value="InterPro"/>
</dbReference>
<dbReference type="PANTHER" id="PTHR37534">
    <property type="entry name" value="TRANSCRIPTIONAL ACTIVATOR PROTEIN UGA3"/>
    <property type="match status" value="1"/>
</dbReference>
<keyword evidence="3" id="KW-0238">DNA-binding</keyword>
<dbReference type="SUPFAM" id="SSF57701">
    <property type="entry name" value="Zn2/Cys6 DNA-binding domain"/>
    <property type="match status" value="1"/>
</dbReference>
<dbReference type="Gene3D" id="4.10.240.10">
    <property type="entry name" value="Zn(2)-C6 fungal-type DNA-binding domain"/>
    <property type="match status" value="1"/>
</dbReference>
<keyword evidence="8" id="KW-1185">Reference proteome</keyword>
<dbReference type="InterPro" id="IPR021858">
    <property type="entry name" value="Fun_TF"/>
</dbReference>
<dbReference type="PROSITE" id="PS00463">
    <property type="entry name" value="ZN2_CY6_FUNGAL_1"/>
    <property type="match status" value="1"/>
</dbReference>
<dbReference type="AlphaFoldDB" id="A0A5N6VBK6"/>
<dbReference type="Pfam" id="PF11951">
    <property type="entry name" value="Fungal_trans_2"/>
    <property type="match status" value="1"/>
</dbReference>